<dbReference type="EMBL" id="JAUSVP010000003">
    <property type="protein sequence ID" value="MDQ0446961.1"/>
    <property type="molecule type" value="Genomic_DNA"/>
</dbReference>
<dbReference type="Proteomes" id="UP001231124">
    <property type="component" value="Unassembled WGS sequence"/>
</dbReference>
<keyword evidence="1" id="KW-0472">Membrane</keyword>
<feature type="domain" description="OmpA-like" evidence="2">
    <location>
        <begin position="78"/>
        <end position="199"/>
    </location>
</feature>
<reference evidence="3 4" key="1">
    <citation type="submission" date="2023-07" db="EMBL/GenBank/DDBJ databases">
        <title>Genomic Encyclopedia of Type Strains, Phase IV (KMG-IV): sequencing the most valuable type-strain genomes for metagenomic binning, comparative biology and taxonomic classification.</title>
        <authorList>
            <person name="Goeker M."/>
        </authorList>
    </citation>
    <scope>NUCLEOTIDE SEQUENCE [LARGE SCALE GENOMIC DNA]</scope>
    <source>
        <strain evidence="3 4">DSM 19013</strain>
    </source>
</reference>
<dbReference type="CDD" id="cd07185">
    <property type="entry name" value="OmpA_C-like"/>
    <property type="match status" value="1"/>
</dbReference>
<dbReference type="PANTHER" id="PTHR30329">
    <property type="entry name" value="STATOR ELEMENT OF FLAGELLAR MOTOR COMPLEX"/>
    <property type="match status" value="1"/>
</dbReference>
<protein>
    <submittedName>
        <fullName evidence="3">Type VI secretion system protein ImpK</fullName>
    </submittedName>
</protein>
<dbReference type="InterPro" id="IPR050330">
    <property type="entry name" value="Bact_OuterMem_StrucFunc"/>
</dbReference>
<name>A0ABU0HXC6_9HYPH</name>
<dbReference type="InterPro" id="IPR036737">
    <property type="entry name" value="OmpA-like_sf"/>
</dbReference>
<gene>
    <name evidence="3" type="ORF">QO012_001452</name>
</gene>
<dbReference type="PROSITE" id="PS51123">
    <property type="entry name" value="OMPA_2"/>
    <property type="match status" value="1"/>
</dbReference>
<evidence type="ECO:0000313" key="3">
    <source>
        <dbReference type="EMBL" id="MDQ0446961.1"/>
    </source>
</evidence>
<evidence type="ECO:0000259" key="2">
    <source>
        <dbReference type="PROSITE" id="PS51123"/>
    </source>
</evidence>
<keyword evidence="4" id="KW-1185">Reference proteome</keyword>
<organism evidence="3 4">
    <name type="scientific">Methylobacterium aerolatum</name>
    <dbReference type="NCBI Taxonomy" id="418708"/>
    <lineage>
        <taxon>Bacteria</taxon>
        <taxon>Pseudomonadati</taxon>
        <taxon>Pseudomonadota</taxon>
        <taxon>Alphaproteobacteria</taxon>
        <taxon>Hyphomicrobiales</taxon>
        <taxon>Methylobacteriaceae</taxon>
        <taxon>Methylobacterium</taxon>
    </lineage>
</organism>
<dbReference type="Gene3D" id="3.30.1330.60">
    <property type="entry name" value="OmpA-like domain"/>
    <property type="match status" value="1"/>
</dbReference>
<sequence length="199" mass="21647">MSTQIRYRYYQIGCYSIMIVFLVAVLSLLFPSLLAAPKVEMPAQITLSLASKPSQLERIRAALAAEIAAGTMSVEPYGSWIAIRISNGSLFASGESQVIPTSIKTLRKVADVVEAEKGPLRIVGYTDDVPIRSGRHFRDNQALSEARADEVAAVIRPALSERGRITVAGRGAVEPITENATVQGRALNRRVEILVTRQP</sequence>
<proteinExistence type="predicted"/>
<evidence type="ECO:0000256" key="1">
    <source>
        <dbReference type="PROSITE-ProRule" id="PRU00473"/>
    </source>
</evidence>
<dbReference type="SUPFAM" id="SSF103088">
    <property type="entry name" value="OmpA-like"/>
    <property type="match status" value="1"/>
</dbReference>
<evidence type="ECO:0000313" key="4">
    <source>
        <dbReference type="Proteomes" id="UP001231124"/>
    </source>
</evidence>
<dbReference type="Pfam" id="PF00691">
    <property type="entry name" value="OmpA"/>
    <property type="match status" value="1"/>
</dbReference>
<dbReference type="PANTHER" id="PTHR30329:SF19">
    <property type="entry name" value="OUTER MEMBRANE PROTEIN, OMPA FAMILY"/>
    <property type="match status" value="1"/>
</dbReference>
<accession>A0ABU0HXC6</accession>
<comment type="caution">
    <text evidence="3">The sequence shown here is derived from an EMBL/GenBank/DDBJ whole genome shotgun (WGS) entry which is preliminary data.</text>
</comment>
<dbReference type="RefSeq" id="WP_238207195.1">
    <property type="nucleotide sequence ID" value="NZ_BPQE01000032.1"/>
</dbReference>
<dbReference type="InterPro" id="IPR006665">
    <property type="entry name" value="OmpA-like"/>
</dbReference>